<dbReference type="Proteomes" id="UP000310708">
    <property type="component" value="Unassembled WGS sequence"/>
</dbReference>
<feature type="region of interest" description="Disordered" evidence="9">
    <location>
        <begin position="478"/>
        <end position="585"/>
    </location>
</feature>
<dbReference type="InterPro" id="IPR027413">
    <property type="entry name" value="GROEL-like_equatorial_sf"/>
</dbReference>
<evidence type="ECO:0000256" key="2">
    <source>
        <dbReference type="ARBA" id="ARBA00008020"/>
    </source>
</evidence>
<dbReference type="SUPFAM" id="SSF48592">
    <property type="entry name" value="GroEL equatorial domain-like"/>
    <property type="match status" value="1"/>
</dbReference>
<evidence type="ECO:0000256" key="3">
    <source>
        <dbReference type="ARBA" id="ARBA00022490"/>
    </source>
</evidence>
<accession>A0A4T0LPR6</accession>
<keyword evidence="3" id="KW-0963">Cytoplasm</keyword>
<evidence type="ECO:0000256" key="4">
    <source>
        <dbReference type="ARBA" id="ARBA00022741"/>
    </source>
</evidence>
<dbReference type="InterPro" id="IPR006994">
    <property type="entry name" value="TCF25/Rqc1"/>
</dbReference>
<dbReference type="InterPro" id="IPR002194">
    <property type="entry name" value="Chaperonin_TCP-1_CS"/>
</dbReference>
<dbReference type="PROSITE" id="PS00751">
    <property type="entry name" value="TCP1_2"/>
    <property type="match status" value="1"/>
</dbReference>
<dbReference type="FunFam" id="3.50.7.10:FF:000002">
    <property type="entry name" value="T-complex protein 1 subunit beta"/>
    <property type="match status" value="1"/>
</dbReference>
<sequence length="1205" mass="132946">MNKILQSGTDGNITVTNDGATILKSVPLDNPAAKILVNISKVQDDEVGDGTTSVTVLAGELLREAERLVNAKTHPQVIIDGYRIASKAALQALESAAVDNSARLEAFRTDLFNIARTTLSSKVLSQDKDYFANLAVDAVLRLKGSTNLENIQVIKKVGGKLTDSYLDEGFILDKKIGTNCPKRVENAKILIGNTSMDTDKIKIFGAQVKVDSTGKLADLERAEREKMKAKVQRIKSHGINTFVNRQLIYNYPESLFAEAGITSIEHADFEGVERLALVTGGEIASTFENPDQVKLGECDLIEEIMIGEDTLIKFSGVKAGEACTIVLRGATSQMIDEAERSLHDALSVLSQTVKETRTVLGGGCAETLMAKAVDAEARKTAGKKAIATEAFAKALLQMPTILADNAGYDSAELVAKLRAKHYDGDNKAGLDMVKGEVGDMKELGVTESYKLKKQVVSSASEATEMLLRVDTILRAAPRQREDLETPEDEVAEEKPSKVGNPFAALGAEEDNNSEDEEEEGEEEEDASTLTPTAPAAKKKNKNKKKKKSKGVQQAASAQPPQQPVDDKTYTSNRQAKLARKKQRGLNEIDQALQELNIKYPEQQQTTQTSDTKQNSTISTLKAFLGIDPKQLDASAEMKKMFGAKVVSSATSMNSYGMGRQGRNQRAQAAFMKAMPRSHLAKYKPTWPPPTVAKLDGIGMRTLTLDEMKDWRVRHNLDDSFNLGGSGNSGDGNWWTFVHEPQYKSVQRQFLDATGSFDPNTLMALLQVYPYHVDTLNQVSEVFRMQGDNSNASDFTERVLFAIERAFPTNFNVLSGQCRLDFDRVENRSIWLALTRLINHLCMKGCWRTAFEYAKLMLSLDPLTDPYGALNWIDFLAVKAGQHDWIIRLAKEWPYNNTTNSGVVDCAILPGVAYAKALAVYYKEKPSKQLDETVRAFEEAISEHPIVLEQLRDNGLITLSQSRNEKLNQTIKANEEHYAKHAGAYHARNIALAKVYYAHSHPLYRDPNIPLQEIINRAIDNLETTREEQVKNAEQNIIRKSLKVYKFPENVARHVIINNLTDAKQDIPQVFSEGDAFDPVRPSTSASGYNDAYFTGVRTRGGPSDSAGPAAGGIMSFIESLLRGEFNVNDLGRMDPNMRVVLEDQINELQQAGMGGMPGGFGEDEPSEDSESEEESDTEQSDPSLVERMSRMIGLNRGNDNDDNVD</sequence>
<dbReference type="SUPFAM" id="SSF54849">
    <property type="entry name" value="GroEL-intermediate domain like"/>
    <property type="match status" value="1"/>
</dbReference>
<evidence type="ECO:0000256" key="5">
    <source>
        <dbReference type="ARBA" id="ARBA00022840"/>
    </source>
</evidence>
<dbReference type="GO" id="GO:0016887">
    <property type="term" value="F:ATP hydrolysis activity"/>
    <property type="evidence" value="ECO:0007669"/>
    <property type="project" value="InterPro"/>
</dbReference>
<dbReference type="Pfam" id="PF04910">
    <property type="entry name" value="Tcf25"/>
    <property type="match status" value="1"/>
</dbReference>
<dbReference type="EMBL" id="SPRX01000059">
    <property type="protein sequence ID" value="TIC62877.1"/>
    <property type="molecule type" value="Genomic_DNA"/>
</dbReference>
<dbReference type="GO" id="GO:0140662">
    <property type="term" value="F:ATP-dependent protein folding chaperone"/>
    <property type="evidence" value="ECO:0007669"/>
    <property type="project" value="InterPro"/>
</dbReference>
<dbReference type="InterPro" id="IPR002423">
    <property type="entry name" value="Cpn60/GroEL/TCP-1"/>
</dbReference>
<dbReference type="PRINTS" id="PR00304">
    <property type="entry name" value="TCOMPLEXTCP1"/>
</dbReference>
<feature type="compositionally biased region" description="Acidic residues" evidence="9">
    <location>
        <begin position="507"/>
        <end position="526"/>
    </location>
</feature>
<name>A0A4T0LPR6_9BASI</name>
<dbReference type="GO" id="GO:0051082">
    <property type="term" value="F:unfolded protein binding"/>
    <property type="evidence" value="ECO:0007669"/>
    <property type="project" value="InterPro"/>
</dbReference>
<gene>
    <name evidence="10" type="ORF">E3Q01_03687</name>
</gene>
<reference evidence="10 11" key="1">
    <citation type="submission" date="2019-03" db="EMBL/GenBank/DDBJ databases">
        <title>Sequencing 25 genomes of Wallemia mellicola.</title>
        <authorList>
            <person name="Gostincar C."/>
        </authorList>
    </citation>
    <scope>NUCLEOTIDE SEQUENCE [LARGE SCALE GENOMIC DNA]</scope>
    <source>
        <strain evidence="10 11">EXF-757</strain>
    </source>
</reference>
<dbReference type="NCBIfam" id="TIGR02341">
    <property type="entry name" value="chap_CCT_beta"/>
    <property type="match status" value="1"/>
</dbReference>
<organism evidence="10 11">
    <name type="scientific">Wallemia mellicola</name>
    <dbReference type="NCBI Taxonomy" id="1708541"/>
    <lineage>
        <taxon>Eukaryota</taxon>
        <taxon>Fungi</taxon>
        <taxon>Dikarya</taxon>
        <taxon>Basidiomycota</taxon>
        <taxon>Wallemiomycotina</taxon>
        <taxon>Wallemiomycetes</taxon>
        <taxon>Wallemiales</taxon>
        <taxon>Wallemiaceae</taxon>
        <taxon>Wallemia</taxon>
    </lineage>
</organism>
<comment type="similarity">
    <text evidence="2 8">Belongs to the TCP-1 chaperonin family.</text>
</comment>
<evidence type="ECO:0000256" key="1">
    <source>
        <dbReference type="ARBA" id="ARBA00004496"/>
    </source>
</evidence>
<evidence type="ECO:0000256" key="8">
    <source>
        <dbReference type="RuleBase" id="RU004187"/>
    </source>
</evidence>
<dbReference type="GO" id="GO:0005832">
    <property type="term" value="C:chaperonin-containing T-complex"/>
    <property type="evidence" value="ECO:0007669"/>
    <property type="project" value="InterPro"/>
</dbReference>
<feature type="compositionally biased region" description="Basic residues" evidence="9">
    <location>
        <begin position="536"/>
        <end position="549"/>
    </location>
</feature>
<dbReference type="FunFam" id="1.10.560.10:FF:000017">
    <property type="entry name" value="T-complex protein 1 subunit eta"/>
    <property type="match status" value="1"/>
</dbReference>
<comment type="caution">
    <text evidence="10">The sequence shown here is derived from an EMBL/GenBank/DDBJ whole genome shotgun (WGS) entry which is preliminary data.</text>
</comment>
<dbReference type="InterPro" id="IPR017998">
    <property type="entry name" value="Chaperone_TCP-1"/>
</dbReference>
<evidence type="ECO:0000256" key="9">
    <source>
        <dbReference type="SAM" id="MobiDB-lite"/>
    </source>
</evidence>
<dbReference type="PANTHER" id="PTHR11353">
    <property type="entry name" value="CHAPERONIN"/>
    <property type="match status" value="1"/>
</dbReference>
<feature type="compositionally biased region" description="Acidic residues" evidence="9">
    <location>
        <begin position="1161"/>
        <end position="1179"/>
    </location>
</feature>
<dbReference type="Gene3D" id="3.30.260.10">
    <property type="entry name" value="TCP-1-like chaperonin intermediate domain"/>
    <property type="match status" value="1"/>
</dbReference>
<dbReference type="InterPro" id="IPR027410">
    <property type="entry name" value="TCP-1-like_intermed_sf"/>
</dbReference>
<dbReference type="InterPro" id="IPR027409">
    <property type="entry name" value="GroEL-like_apical_dom_sf"/>
</dbReference>
<proteinExistence type="inferred from homology"/>
<dbReference type="FunFam" id="3.30.260.10:FF:000025">
    <property type="entry name" value="Chaperonin containing TCP1 subunit 2"/>
    <property type="match status" value="1"/>
</dbReference>
<evidence type="ECO:0000256" key="6">
    <source>
        <dbReference type="ARBA" id="ARBA00023186"/>
    </source>
</evidence>
<dbReference type="Pfam" id="PF00118">
    <property type="entry name" value="Cpn60_TCP1"/>
    <property type="match status" value="1"/>
</dbReference>
<dbReference type="Gene3D" id="3.50.7.10">
    <property type="entry name" value="GroEL"/>
    <property type="match status" value="1"/>
</dbReference>
<dbReference type="AlphaFoldDB" id="A0A4T0LPR6"/>
<evidence type="ECO:0000313" key="10">
    <source>
        <dbReference type="EMBL" id="TIC62877.1"/>
    </source>
</evidence>
<dbReference type="InterPro" id="IPR012716">
    <property type="entry name" value="Chap_CCT_beta"/>
</dbReference>
<keyword evidence="5 8" id="KW-0067">ATP-binding</keyword>
<dbReference type="Gene3D" id="1.10.560.10">
    <property type="entry name" value="GroEL-like equatorial domain"/>
    <property type="match status" value="1"/>
</dbReference>
<keyword evidence="4 8" id="KW-0547">Nucleotide-binding</keyword>
<evidence type="ECO:0000313" key="11">
    <source>
        <dbReference type="Proteomes" id="UP000310708"/>
    </source>
</evidence>
<dbReference type="PROSITE" id="PS00995">
    <property type="entry name" value="TCP1_3"/>
    <property type="match status" value="1"/>
</dbReference>
<comment type="subcellular location">
    <subcellularLocation>
        <location evidence="1">Cytoplasm</location>
    </subcellularLocation>
</comment>
<dbReference type="GO" id="GO:0005524">
    <property type="term" value="F:ATP binding"/>
    <property type="evidence" value="ECO:0007669"/>
    <property type="project" value="UniProtKB-KW"/>
</dbReference>
<protein>
    <recommendedName>
        <fullName evidence="7">CCT-beta</fullName>
    </recommendedName>
</protein>
<dbReference type="CDD" id="cd03336">
    <property type="entry name" value="TCP1_beta"/>
    <property type="match status" value="1"/>
</dbReference>
<evidence type="ECO:0000256" key="7">
    <source>
        <dbReference type="ARBA" id="ARBA00033237"/>
    </source>
</evidence>
<dbReference type="SUPFAM" id="SSF52029">
    <property type="entry name" value="GroEL apical domain-like"/>
    <property type="match status" value="1"/>
</dbReference>
<keyword evidence="6 8" id="KW-0143">Chaperone</keyword>
<feature type="region of interest" description="Disordered" evidence="9">
    <location>
        <begin position="1150"/>
        <end position="1205"/>
    </location>
</feature>